<keyword evidence="2" id="KW-1185">Reference proteome</keyword>
<accession>A0ACC2D6J2</accession>
<name>A0ACC2D6J2_DIPCM</name>
<dbReference type="Proteomes" id="UP001162992">
    <property type="component" value="Chromosome 7"/>
</dbReference>
<gene>
    <name evidence="1" type="ORF">O6H91_07G074000</name>
</gene>
<organism evidence="1 2">
    <name type="scientific">Diphasiastrum complanatum</name>
    <name type="common">Issler's clubmoss</name>
    <name type="synonym">Lycopodium complanatum</name>
    <dbReference type="NCBI Taxonomy" id="34168"/>
    <lineage>
        <taxon>Eukaryota</taxon>
        <taxon>Viridiplantae</taxon>
        <taxon>Streptophyta</taxon>
        <taxon>Embryophyta</taxon>
        <taxon>Tracheophyta</taxon>
        <taxon>Lycopodiopsida</taxon>
        <taxon>Lycopodiales</taxon>
        <taxon>Lycopodiaceae</taxon>
        <taxon>Lycopodioideae</taxon>
        <taxon>Diphasiastrum</taxon>
    </lineage>
</organism>
<reference evidence="2" key="1">
    <citation type="journal article" date="2024" name="Proc. Natl. Acad. Sci. U.S.A.">
        <title>Extraordinary preservation of gene collinearity over three hundred million years revealed in homosporous lycophytes.</title>
        <authorList>
            <person name="Li C."/>
            <person name="Wickell D."/>
            <person name="Kuo L.Y."/>
            <person name="Chen X."/>
            <person name="Nie B."/>
            <person name="Liao X."/>
            <person name="Peng D."/>
            <person name="Ji J."/>
            <person name="Jenkins J."/>
            <person name="Williams M."/>
            <person name="Shu S."/>
            <person name="Plott C."/>
            <person name="Barry K."/>
            <person name="Rajasekar S."/>
            <person name="Grimwood J."/>
            <person name="Han X."/>
            <person name="Sun S."/>
            <person name="Hou Z."/>
            <person name="He W."/>
            <person name="Dai G."/>
            <person name="Sun C."/>
            <person name="Schmutz J."/>
            <person name="Leebens-Mack J.H."/>
            <person name="Li F.W."/>
            <person name="Wang L."/>
        </authorList>
    </citation>
    <scope>NUCLEOTIDE SEQUENCE [LARGE SCALE GENOMIC DNA]</scope>
    <source>
        <strain evidence="2">cv. PW_Plant_1</strain>
    </source>
</reference>
<dbReference type="EMBL" id="CM055098">
    <property type="protein sequence ID" value="KAJ7549901.1"/>
    <property type="molecule type" value="Genomic_DNA"/>
</dbReference>
<evidence type="ECO:0000313" key="1">
    <source>
        <dbReference type="EMBL" id="KAJ7549901.1"/>
    </source>
</evidence>
<proteinExistence type="predicted"/>
<protein>
    <submittedName>
        <fullName evidence="1">Uncharacterized protein</fullName>
    </submittedName>
</protein>
<comment type="caution">
    <text evidence="1">The sequence shown here is derived from an EMBL/GenBank/DDBJ whole genome shotgun (WGS) entry which is preliminary data.</text>
</comment>
<evidence type="ECO:0000313" key="2">
    <source>
        <dbReference type="Proteomes" id="UP001162992"/>
    </source>
</evidence>
<sequence length="630" mass="70376">MDHSGRDDEQEDLLEQMRGLFAARNLVNTPREDRYDHSTSTDGVSSSTSIDGISLETLGEGDPINTSSDGLCGLPHGDDVASTSEGSSPLGWPLARRQRSHSGLSSVSQKSLCSKDSFMWEEKREKRETEASEVEMMKERFAKLLLGEDMSGGGKGVCTASAISNAITNLAASVFGQLWRLEPLSTERKAMWRREMEWLLSVSDYIVELIPSWQSFADGSNLEIMVSRPRSDLHINLPALRKLDTMLLETLDSFQETEFWYVDQGIAVSDKDNQISQQLSIQRQEEKWWLPTPKVPINGLSAESRKQLQYQREATSQILKAAIAINGQVLSEMEVPEMYWETLPKNGKSSLGEAIYRGLASEQFSPESLLSLFDLSTEHNSLEVANRIEAAIHVWRRKMQNKHLLPPKDIKYNAKSSWGKVKELVGDKDKRVILAERAESLLLSLRQRFPGLPQTILDMNKIQYNRDVGQSILESYSRVLESLAFNIISRIDDVIYTDDLTKNDLGPPVSVNRGAASMLKRGSGRYSLLSNTPYATPFASPSESPRHLSAISEKVSSSAFAGRFGMLSRAISGREALTGYPIGETNSENSDLKDPPQSPVQMLFKERRKSWSHADKIDRKKALNSLPGQA</sequence>